<keyword evidence="1" id="KW-0812">Transmembrane</keyword>
<gene>
    <name evidence="2" type="ORF">TNCT_357731</name>
</gene>
<dbReference type="Proteomes" id="UP000887116">
    <property type="component" value="Unassembled WGS sequence"/>
</dbReference>
<accession>A0A8X6M5G3</accession>
<protein>
    <submittedName>
        <fullName evidence="2">Uncharacterized protein</fullName>
    </submittedName>
</protein>
<keyword evidence="1" id="KW-0472">Membrane</keyword>
<comment type="caution">
    <text evidence="2">The sequence shown here is derived from an EMBL/GenBank/DDBJ whole genome shotgun (WGS) entry which is preliminary data.</text>
</comment>
<keyword evidence="1" id="KW-1133">Transmembrane helix</keyword>
<keyword evidence="3" id="KW-1185">Reference proteome</keyword>
<name>A0A8X6M5G3_TRICU</name>
<feature type="transmembrane region" description="Helical" evidence="1">
    <location>
        <begin position="20"/>
        <end position="42"/>
    </location>
</feature>
<sequence length="106" mass="12823">MAEWLWHRTSTMFAKDGHSLFSYVQYWSINTEIGTCVMILILKAKRKITKLTLNRVAHFEEHQTESYRQLPKPFKRWQALDFSVLYEIARFESREWPPLQSWWLSG</sequence>
<reference evidence="2" key="1">
    <citation type="submission" date="2020-07" db="EMBL/GenBank/DDBJ databases">
        <title>Multicomponent nature underlies the extraordinary mechanical properties of spider dragline silk.</title>
        <authorList>
            <person name="Kono N."/>
            <person name="Nakamura H."/>
            <person name="Mori M."/>
            <person name="Yoshida Y."/>
            <person name="Ohtoshi R."/>
            <person name="Malay A.D."/>
            <person name="Moran D.A.P."/>
            <person name="Tomita M."/>
            <person name="Numata K."/>
            <person name="Arakawa K."/>
        </authorList>
    </citation>
    <scope>NUCLEOTIDE SEQUENCE</scope>
</reference>
<proteinExistence type="predicted"/>
<evidence type="ECO:0000256" key="1">
    <source>
        <dbReference type="SAM" id="Phobius"/>
    </source>
</evidence>
<evidence type="ECO:0000313" key="2">
    <source>
        <dbReference type="EMBL" id="GFR32034.1"/>
    </source>
</evidence>
<evidence type="ECO:0000313" key="3">
    <source>
        <dbReference type="Proteomes" id="UP000887116"/>
    </source>
</evidence>
<organism evidence="2 3">
    <name type="scientific">Trichonephila clavata</name>
    <name type="common">Joro spider</name>
    <name type="synonym">Nephila clavata</name>
    <dbReference type="NCBI Taxonomy" id="2740835"/>
    <lineage>
        <taxon>Eukaryota</taxon>
        <taxon>Metazoa</taxon>
        <taxon>Ecdysozoa</taxon>
        <taxon>Arthropoda</taxon>
        <taxon>Chelicerata</taxon>
        <taxon>Arachnida</taxon>
        <taxon>Araneae</taxon>
        <taxon>Araneomorphae</taxon>
        <taxon>Entelegynae</taxon>
        <taxon>Araneoidea</taxon>
        <taxon>Nephilidae</taxon>
        <taxon>Trichonephila</taxon>
    </lineage>
</organism>
<dbReference type="EMBL" id="BMAO01009620">
    <property type="protein sequence ID" value="GFR32034.1"/>
    <property type="molecule type" value="Genomic_DNA"/>
</dbReference>
<dbReference type="AlphaFoldDB" id="A0A8X6M5G3"/>